<evidence type="ECO:0000313" key="3">
    <source>
        <dbReference type="EMBL" id="GAS90822.1"/>
    </source>
</evidence>
<dbReference type="SUPFAM" id="SSF55961">
    <property type="entry name" value="Bet v1-like"/>
    <property type="match status" value="1"/>
</dbReference>
<proteinExistence type="inferred from homology"/>
<evidence type="ECO:0000259" key="2">
    <source>
        <dbReference type="Pfam" id="PF08327"/>
    </source>
</evidence>
<organism evidence="3 4">
    <name type="scientific">Mycolicibacterium brisbanense</name>
    <dbReference type="NCBI Taxonomy" id="146020"/>
    <lineage>
        <taxon>Bacteria</taxon>
        <taxon>Bacillati</taxon>
        <taxon>Actinomycetota</taxon>
        <taxon>Actinomycetes</taxon>
        <taxon>Mycobacteriales</taxon>
        <taxon>Mycobacteriaceae</taxon>
        <taxon>Mycolicibacterium</taxon>
    </lineage>
</organism>
<sequence length="165" mass="17477">MAALHSEEDLVTRTDTASIHIPAIPGMVFAALVDPDALAAWLPPDGMAGTLTDFVPGPGGQFRIVLTYQDPAGADPKSGADADVVEARISEVDPDARLVWQVDFDSEDARFAGTMTMTWTTQPDGDGTRVTVTASDVPPGIGEADHLEGLRSSLEHLRGYVSRGF</sequence>
<evidence type="ECO:0000256" key="1">
    <source>
        <dbReference type="ARBA" id="ARBA00006817"/>
    </source>
</evidence>
<accession>A0A100W380</accession>
<feature type="domain" description="Activator of Hsp90 ATPase homologue 1/2-like C-terminal" evidence="2">
    <location>
        <begin position="25"/>
        <end position="161"/>
    </location>
</feature>
<dbReference type="Pfam" id="PF08327">
    <property type="entry name" value="AHSA1"/>
    <property type="match status" value="1"/>
</dbReference>
<keyword evidence="4" id="KW-1185">Reference proteome</keyword>
<comment type="similarity">
    <text evidence="1">Belongs to the AHA1 family.</text>
</comment>
<reference evidence="4" key="2">
    <citation type="submission" date="2016-02" db="EMBL/GenBank/DDBJ databases">
        <title>Draft genome sequence of five rapidly growing Mycobacterium species.</title>
        <authorList>
            <person name="Katahira K."/>
            <person name="Gotou Y."/>
            <person name="Iida K."/>
            <person name="Ogura Y."/>
            <person name="Hayashi T."/>
        </authorList>
    </citation>
    <scope>NUCLEOTIDE SEQUENCE [LARGE SCALE GENOMIC DNA]</scope>
    <source>
        <strain evidence="4">JCM15654</strain>
    </source>
</reference>
<dbReference type="Gene3D" id="3.30.530.20">
    <property type="match status" value="1"/>
</dbReference>
<gene>
    <name evidence="3" type="ORF">RMCB_4918</name>
</gene>
<dbReference type="InterPro" id="IPR023393">
    <property type="entry name" value="START-like_dom_sf"/>
</dbReference>
<reference evidence="4" key="1">
    <citation type="journal article" date="2016" name="Genome Announc.">
        <title>Draft Genome Sequences of Five Rapidly Growing Mycobacterium Species, M. thermoresistibile, M. fortuitum subsp. acetamidolyticum, M. canariasense, M. brisbanense, and M. novocastrense.</title>
        <authorList>
            <person name="Katahira K."/>
            <person name="Ogura Y."/>
            <person name="Gotoh Y."/>
            <person name="Hayashi T."/>
        </authorList>
    </citation>
    <scope>NUCLEOTIDE SEQUENCE [LARGE SCALE GENOMIC DNA]</scope>
    <source>
        <strain evidence="4">JCM15654</strain>
    </source>
</reference>
<protein>
    <submittedName>
        <fullName evidence="3">Aha1 domain-containing protein</fullName>
    </submittedName>
</protein>
<dbReference type="InterPro" id="IPR013538">
    <property type="entry name" value="ASHA1/2-like_C"/>
</dbReference>
<evidence type="ECO:0000313" key="4">
    <source>
        <dbReference type="Proteomes" id="UP000069620"/>
    </source>
</evidence>
<dbReference type="Proteomes" id="UP000069620">
    <property type="component" value="Unassembled WGS sequence"/>
</dbReference>
<dbReference type="EMBL" id="BCSX01000044">
    <property type="protein sequence ID" value="GAS90822.1"/>
    <property type="molecule type" value="Genomic_DNA"/>
</dbReference>
<comment type="caution">
    <text evidence="3">The sequence shown here is derived from an EMBL/GenBank/DDBJ whole genome shotgun (WGS) entry which is preliminary data.</text>
</comment>
<name>A0A100W380_9MYCO</name>
<dbReference type="AlphaFoldDB" id="A0A100W380"/>
<dbReference type="OrthoDB" id="9786557at2"/>